<protein>
    <submittedName>
        <fullName evidence="5">Putative conserved phosducin-like protein</fullName>
    </submittedName>
</protein>
<proteinExistence type="inferred from homology"/>
<feature type="region of interest" description="Disordered" evidence="3">
    <location>
        <begin position="15"/>
        <end position="70"/>
    </location>
</feature>
<keyword evidence="2" id="KW-0597">Phosphoprotein</keyword>
<dbReference type="PANTHER" id="PTHR46052">
    <property type="entry name" value="PHOSDUCIN-LIKE PROTEIN"/>
    <property type="match status" value="1"/>
</dbReference>
<dbReference type="AlphaFoldDB" id="A0A1Q3G2N6"/>
<dbReference type="InterPro" id="IPR024253">
    <property type="entry name" value="Phosducin_thioredoxin-like_dom"/>
</dbReference>
<evidence type="ECO:0000256" key="1">
    <source>
        <dbReference type="ARBA" id="ARBA00009686"/>
    </source>
</evidence>
<dbReference type="PRINTS" id="PR00677">
    <property type="entry name" value="PHOSDUCIN"/>
</dbReference>
<feature type="domain" description="Phosducin" evidence="4">
    <location>
        <begin position="56"/>
        <end position="274"/>
    </location>
</feature>
<dbReference type="InterPro" id="IPR001200">
    <property type="entry name" value="Phosducin"/>
</dbReference>
<dbReference type="EMBL" id="GFDL01000957">
    <property type="protein sequence ID" value="JAV34088.1"/>
    <property type="molecule type" value="Transcribed_RNA"/>
</dbReference>
<evidence type="ECO:0000313" key="5">
    <source>
        <dbReference type="EMBL" id="JAV34088.1"/>
    </source>
</evidence>
<dbReference type="GO" id="GO:0008277">
    <property type="term" value="P:regulation of G protein-coupled receptor signaling pathway"/>
    <property type="evidence" value="ECO:0007669"/>
    <property type="project" value="InterPro"/>
</dbReference>
<dbReference type="Gene3D" id="1.10.168.10">
    <property type="entry name" value="Phosducin, domain 2"/>
    <property type="match status" value="1"/>
</dbReference>
<dbReference type="InterPro" id="IPR023196">
    <property type="entry name" value="Phosducin_N_dom_sf"/>
</dbReference>
<dbReference type="Gene3D" id="3.40.30.10">
    <property type="entry name" value="Glutaredoxin"/>
    <property type="match status" value="1"/>
</dbReference>
<dbReference type="PANTHER" id="PTHR46052:SF1">
    <property type="entry name" value="PHOSDUCIN-LIKE PROTEIN"/>
    <property type="match status" value="1"/>
</dbReference>
<accession>A0A1Q3G2N6</accession>
<name>A0A1Q3G2N6_CULTA</name>
<dbReference type="SUPFAM" id="SSF52833">
    <property type="entry name" value="Thioredoxin-like"/>
    <property type="match status" value="1"/>
</dbReference>
<dbReference type="InterPro" id="IPR051499">
    <property type="entry name" value="Phosducin-like_reg"/>
</dbReference>
<comment type="similarity">
    <text evidence="1">Belongs to the phosducin family.</text>
</comment>
<dbReference type="InterPro" id="IPR036249">
    <property type="entry name" value="Thioredoxin-like_sf"/>
</dbReference>
<dbReference type="CDD" id="cd02987">
    <property type="entry name" value="Phd_like_Phd"/>
    <property type="match status" value="1"/>
</dbReference>
<sequence length="285" mass="31762">MATLEDKILGEKLENYCSSSEGESDCEEDAGEKTRSSKGGGSSKLQFISEDKIKEQSHWSGSAANTGPKGVIRDWQRYKQLETEQRNHQEQEKLELIKKLSITARTSREDEEAKKQQQLDEELEELMSDDFLLEYQKKRIAEMLAITGNLPTFGTLAELTSGEEFLKMIDSEQKTVTVIIHVYNQKLPACNKMNAALSELATEYAHVRFCKMLSCVAGLSMTFKSNGVPALLVYKAGNMIGNFVRVTDDLSDEFNSSDVESFLIEVGMLPDKSCVPVIMNGGSSN</sequence>
<organism evidence="5">
    <name type="scientific">Culex tarsalis</name>
    <name type="common">Encephalitis mosquito</name>
    <dbReference type="NCBI Taxonomy" id="7177"/>
    <lineage>
        <taxon>Eukaryota</taxon>
        <taxon>Metazoa</taxon>
        <taxon>Ecdysozoa</taxon>
        <taxon>Arthropoda</taxon>
        <taxon>Hexapoda</taxon>
        <taxon>Insecta</taxon>
        <taxon>Pterygota</taxon>
        <taxon>Neoptera</taxon>
        <taxon>Endopterygota</taxon>
        <taxon>Diptera</taxon>
        <taxon>Nematocera</taxon>
        <taxon>Culicoidea</taxon>
        <taxon>Culicidae</taxon>
        <taxon>Culicinae</taxon>
        <taxon>Culicini</taxon>
        <taxon>Culex</taxon>
        <taxon>Culex</taxon>
    </lineage>
</organism>
<evidence type="ECO:0000256" key="2">
    <source>
        <dbReference type="ARBA" id="ARBA00022553"/>
    </source>
</evidence>
<reference evidence="5" key="1">
    <citation type="submission" date="2017-01" db="EMBL/GenBank/DDBJ databases">
        <title>A deep insight into the sialotranscriptome of adult male and female Cluex tarsalis mosquitoes.</title>
        <authorList>
            <person name="Ribeiro J.M."/>
            <person name="Moreira F."/>
            <person name="Bernard K.A."/>
            <person name="Calvo E."/>
        </authorList>
    </citation>
    <scope>NUCLEOTIDE SEQUENCE</scope>
    <source>
        <strain evidence="5">Kern County</strain>
        <tissue evidence="5">Salivary glands</tissue>
    </source>
</reference>
<evidence type="ECO:0000259" key="4">
    <source>
        <dbReference type="Pfam" id="PF02114"/>
    </source>
</evidence>
<dbReference type="Pfam" id="PF02114">
    <property type="entry name" value="Phosducin"/>
    <property type="match status" value="1"/>
</dbReference>
<evidence type="ECO:0000256" key="3">
    <source>
        <dbReference type="SAM" id="MobiDB-lite"/>
    </source>
</evidence>